<organism evidence="2 3">
    <name type="scientific">Granulicella sibirica</name>
    <dbReference type="NCBI Taxonomy" id="2479048"/>
    <lineage>
        <taxon>Bacteria</taxon>
        <taxon>Pseudomonadati</taxon>
        <taxon>Acidobacteriota</taxon>
        <taxon>Terriglobia</taxon>
        <taxon>Terriglobales</taxon>
        <taxon>Acidobacteriaceae</taxon>
        <taxon>Granulicella</taxon>
    </lineage>
</organism>
<dbReference type="OrthoDB" id="129829at2"/>
<evidence type="ECO:0000313" key="3">
    <source>
        <dbReference type="Proteomes" id="UP000289437"/>
    </source>
</evidence>
<gene>
    <name evidence="2" type="ORF">GRAN_2792</name>
</gene>
<dbReference type="AlphaFoldDB" id="A0A4Q0SXQ1"/>
<dbReference type="RefSeq" id="WP_128913492.1">
    <property type="nucleotide sequence ID" value="NZ_RDSM01000002.1"/>
</dbReference>
<dbReference type="Proteomes" id="UP000289437">
    <property type="component" value="Unassembled WGS sequence"/>
</dbReference>
<keyword evidence="3" id="KW-1185">Reference proteome</keyword>
<sequence length="238" mass="24218">MTLRESTRQATQAASRLLGRLIAAALIVLLLPLPRLHAQEPANIKTSAPLTLHINILEGEGALNNIRQRTAREPIVQVEDQNHKPVAGVTVLFSSIDGPSGASGTFNAARTFQTVTDAEGKAVGHGFTPNATTGQFNIEVQATAGSVSTSVVIHQINSLTSTSGAASAAGVTTAASTKGVIHLFHIVPKWVVVGVAAGTATAVAVAVTVVQNPSGATISSGGGTVTAPASRPTTTARR</sequence>
<protein>
    <submittedName>
        <fullName evidence="2">Putative Bacterial Ig-like domain (Group 1)</fullName>
    </submittedName>
</protein>
<reference evidence="2 3" key="1">
    <citation type="submission" date="2018-11" db="EMBL/GenBank/DDBJ databases">
        <authorList>
            <person name="Mardanov A.V."/>
            <person name="Ravin N.V."/>
            <person name="Dedysh S.N."/>
        </authorList>
    </citation>
    <scope>NUCLEOTIDE SEQUENCE [LARGE SCALE GENOMIC DNA]</scope>
    <source>
        <strain evidence="2 3">AF10</strain>
    </source>
</reference>
<feature type="compositionally biased region" description="Low complexity" evidence="1">
    <location>
        <begin position="225"/>
        <end position="238"/>
    </location>
</feature>
<evidence type="ECO:0000313" key="2">
    <source>
        <dbReference type="EMBL" id="RXH55935.1"/>
    </source>
</evidence>
<reference evidence="3" key="2">
    <citation type="submission" date="2019-02" db="EMBL/GenBank/DDBJ databases">
        <title>Granulicella sibirica sp. nov., a psychrotolerant acidobacterium isolated from an organic soil layer in forested tundra, West Siberia.</title>
        <authorList>
            <person name="Oshkin I.Y."/>
            <person name="Kulichevskaya I.S."/>
            <person name="Rijpstra W.I.C."/>
            <person name="Sinninghe Damste J.S."/>
            <person name="Rakitin A.L."/>
            <person name="Ravin N.V."/>
            <person name="Dedysh S.N."/>
        </authorList>
    </citation>
    <scope>NUCLEOTIDE SEQUENCE [LARGE SCALE GENOMIC DNA]</scope>
    <source>
        <strain evidence="3">AF10</strain>
    </source>
</reference>
<dbReference type="EMBL" id="RDSM01000002">
    <property type="protein sequence ID" value="RXH55935.1"/>
    <property type="molecule type" value="Genomic_DNA"/>
</dbReference>
<comment type="caution">
    <text evidence="2">The sequence shown here is derived from an EMBL/GenBank/DDBJ whole genome shotgun (WGS) entry which is preliminary data.</text>
</comment>
<feature type="region of interest" description="Disordered" evidence="1">
    <location>
        <begin position="217"/>
        <end position="238"/>
    </location>
</feature>
<evidence type="ECO:0000256" key="1">
    <source>
        <dbReference type="SAM" id="MobiDB-lite"/>
    </source>
</evidence>
<name>A0A4Q0SXQ1_9BACT</name>
<accession>A0A4Q0SXQ1</accession>
<proteinExistence type="predicted"/>